<dbReference type="RefSeq" id="WP_154382093.1">
    <property type="nucleotide sequence ID" value="NZ_WKJK01000017.1"/>
</dbReference>
<gene>
    <name evidence="7" type="ORF">GJ699_26630</name>
</gene>
<keyword evidence="8" id="KW-1185">Reference proteome</keyword>
<organism evidence="7 8">
    <name type="scientific">Duganella guangzhouensis</name>
    <dbReference type="NCBI Taxonomy" id="2666084"/>
    <lineage>
        <taxon>Bacteria</taxon>
        <taxon>Pseudomonadati</taxon>
        <taxon>Pseudomonadota</taxon>
        <taxon>Betaproteobacteria</taxon>
        <taxon>Burkholderiales</taxon>
        <taxon>Oxalobacteraceae</taxon>
        <taxon>Telluria group</taxon>
        <taxon>Duganella</taxon>
    </lineage>
</organism>
<feature type="transmembrane region" description="Helical" evidence="5">
    <location>
        <begin position="181"/>
        <end position="211"/>
    </location>
</feature>
<evidence type="ECO:0000256" key="3">
    <source>
        <dbReference type="ARBA" id="ARBA00022989"/>
    </source>
</evidence>
<evidence type="ECO:0000259" key="6">
    <source>
        <dbReference type="Pfam" id="PF04932"/>
    </source>
</evidence>
<comment type="subcellular location">
    <subcellularLocation>
        <location evidence="1">Membrane</location>
        <topology evidence="1">Multi-pass membrane protein</topology>
    </subcellularLocation>
</comment>
<evidence type="ECO:0000313" key="8">
    <source>
        <dbReference type="Proteomes" id="UP000433309"/>
    </source>
</evidence>
<keyword evidence="3 5" id="KW-1133">Transmembrane helix</keyword>
<feature type="non-terminal residue" evidence="7">
    <location>
        <position position="1"/>
    </location>
</feature>
<feature type="transmembrane region" description="Helical" evidence="5">
    <location>
        <begin position="34"/>
        <end position="53"/>
    </location>
</feature>
<feature type="transmembrane region" description="Helical" evidence="5">
    <location>
        <begin position="150"/>
        <end position="169"/>
    </location>
</feature>
<comment type="caution">
    <text evidence="7">The sequence shown here is derived from an EMBL/GenBank/DDBJ whole genome shotgun (WGS) entry which is preliminary data.</text>
</comment>
<dbReference type="Pfam" id="PF04932">
    <property type="entry name" value="Wzy_C"/>
    <property type="match status" value="1"/>
</dbReference>
<name>A0A6I2L6Y1_9BURK</name>
<feature type="transmembrane region" description="Helical" evidence="5">
    <location>
        <begin position="336"/>
        <end position="353"/>
    </location>
</feature>
<evidence type="ECO:0000256" key="1">
    <source>
        <dbReference type="ARBA" id="ARBA00004141"/>
    </source>
</evidence>
<dbReference type="InterPro" id="IPR051533">
    <property type="entry name" value="WaaL-like"/>
</dbReference>
<dbReference type="Proteomes" id="UP000433309">
    <property type="component" value="Unassembled WGS sequence"/>
</dbReference>
<dbReference type="InterPro" id="IPR007016">
    <property type="entry name" value="O-antigen_ligase-rel_domated"/>
</dbReference>
<reference evidence="7 8" key="1">
    <citation type="submission" date="2019-11" db="EMBL/GenBank/DDBJ databases">
        <title>Novel species isolated from a subtropical stream in China.</title>
        <authorList>
            <person name="Lu H."/>
        </authorList>
    </citation>
    <scope>NUCLEOTIDE SEQUENCE [LARGE SCALE GENOMIC DNA]</scope>
    <source>
        <strain evidence="7 8">FT80W</strain>
    </source>
</reference>
<dbReference type="GO" id="GO:0016020">
    <property type="term" value="C:membrane"/>
    <property type="evidence" value="ECO:0007669"/>
    <property type="project" value="UniProtKB-SubCell"/>
</dbReference>
<feature type="transmembrane region" description="Helical" evidence="5">
    <location>
        <begin position="60"/>
        <end position="81"/>
    </location>
</feature>
<dbReference type="PANTHER" id="PTHR37422">
    <property type="entry name" value="TEICHURONIC ACID BIOSYNTHESIS PROTEIN TUAE"/>
    <property type="match status" value="1"/>
</dbReference>
<dbReference type="AlphaFoldDB" id="A0A6I2L6Y1"/>
<accession>A0A6I2L6Y1</accession>
<feature type="transmembrane region" description="Helical" evidence="5">
    <location>
        <begin position="120"/>
        <end position="138"/>
    </location>
</feature>
<evidence type="ECO:0000256" key="2">
    <source>
        <dbReference type="ARBA" id="ARBA00022692"/>
    </source>
</evidence>
<feature type="domain" description="O-antigen ligase-related" evidence="6">
    <location>
        <begin position="184"/>
        <end position="319"/>
    </location>
</feature>
<dbReference type="PANTHER" id="PTHR37422:SF13">
    <property type="entry name" value="LIPOPOLYSACCHARIDE BIOSYNTHESIS PROTEIN PA4999-RELATED"/>
    <property type="match status" value="1"/>
</dbReference>
<evidence type="ECO:0000313" key="7">
    <source>
        <dbReference type="EMBL" id="MRW93573.1"/>
    </source>
</evidence>
<dbReference type="EMBL" id="WKJK01000017">
    <property type="protein sequence ID" value="MRW93573.1"/>
    <property type="molecule type" value="Genomic_DNA"/>
</dbReference>
<feature type="transmembrane region" description="Helical" evidence="5">
    <location>
        <begin position="303"/>
        <end position="324"/>
    </location>
</feature>
<evidence type="ECO:0000256" key="5">
    <source>
        <dbReference type="SAM" id="Phobius"/>
    </source>
</evidence>
<feature type="transmembrane region" description="Helical" evidence="5">
    <location>
        <begin position="87"/>
        <end position="108"/>
    </location>
</feature>
<protein>
    <recommendedName>
        <fullName evidence="6">O-antigen ligase-related domain-containing protein</fullName>
    </recommendedName>
</protein>
<keyword evidence="4 5" id="KW-0472">Membrane</keyword>
<sequence>RWPAWAARLCGVLLLVRASCDPLLEALRDQGGGMGPGALLNALLLLAALRFALLRPQPLAAVVLPMWTPFLLAGLASVAIAPDASGALRLLLVQASYCAAFALPFWLIRTGQDRLRWLRLLLCSSLLPVGWGIVELALNGGAERLQATFSHPNIFAFYLLLMLALILYLQSAAPSRLLWAYLPLLLTLLICTRTRSAWAGCLLLFALYGLLADRRLLLPVLLAPALLVLNDDVRARLTDIAAGAYDNEGQLNSYAWRVLLWRAGLRWMDGQHWLYGYGLEAFRDYSPRFFPLPGQDSWDPHNVYIQLYFETGLIGLAAYGWLFLRLLPRLWRVAPSWPAAVIALAMVLAYLLTSWSDNMLYYLSFNWYFWFFVGSAAVREA</sequence>
<keyword evidence="2 5" id="KW-0812">Transmembrane</keyword>
<proteinExistence type="predicted"/>
<evidence type="ECO:0000256" key="4">
    <source>
        <dbReference type="ARBA" id="ARBA00023136"/>
    </source>
</evidence>
<feature type="transmembrane region" description="Helical" evidence="5">
    <location>
        <begin position="359"/>
        <end position="378"/>
    </location>
</feature>